<dbReference type="AlphaFoldDB" id="A0A1S7PQ09"/>
<sequence>MAPEKGHVLRRRWNGRRAWEEDASAIGQNSFLCTVFARTARTVFAVAEATFARCARATIFTRATVRTVAIAARTVVTVALLHHRGRAFFVGFDGDGHVAKNVFVDAHLALDFMDGGRRSVDVHESVVSLAVLLDAVGEGLQTPVLDASDFAAERFDNALVLLDKCVDLLGRNILPGKEDVFVKSHLSFAFLAFRPSPGNGAKPQRLLLGKAGKALKQEKRCSRRSRAETREAGKTLWFLLFRYRNQPSVQPPANWTGCCEQRAYTQFCPECKGKR</sequence>
<dbReference type="Proteomes" id="UP000191987">
    <property type="component" value="Unassembled WGS sequence"/>
</dbReference>
<gene>
    <name evidence="1" type="ORF">AGR7C_Cc160310</name>
</gene>
<proteinExistence type="predicted"/>
<evidence type="ECO:0000313" key="2">
    <source>
        <dbReference type="Proteomes" id="UP000191987"/>
    </source>
</evidence>
<evidence type="ECO:0000313" key="1">
    <source>
        <dbReference type="EMBL" id="CUX24784.1"/>
    </source>
</evidence>
<protein>
    <submittedName>
        <fullName evidence="1">Uncharacterized protein</fullName>
    </submittedName>
</protein>
<dbReference type="EMBL" id="FBWG01000008">
    <property type="protein sequence ID" value="CUX24784.1"/>
    <property type="molecule type" value="Genomic_DNA"/>
</dbReference>
<reference evidence="1 2" key="1">
    <citation type="submission" date="2016-01" db="EMBL/GenBank/DDBJ databases">
        <authorList>
            <person name="Oliw E.H."/>
        </authorList>
    </citation>
    <scope>NUCLEOTIDE SEQUENCE [LARGE SCALE GENOMIC DNA]</scope>
    <source>
        <strain evidence="1 2">Zutra 3-1</strain>
    </source>
</reference>
<organism evidence="1 2">
    <name type="scientific">Agrobacterium deltaense Zutra 3/1</name>
    <dbReference type="NCBI Taxonomy" id="1183427"/>
    <lineage>
        <taxon>Bacteria</taxon>
        <taxon>Pseudomonadati</taxon>
        <taxon>Pseudomonadota</taxon>
        <taxon>Alphaproteobacteria</taxon>
        <taxon>Hyphomicrobiales</taxon>
        <taxon>Rhizobiaceae</taxon>
        <taxon>Rhizobium/Agrobacterium group</taxon>
        <taxon>Agrobacterium</taxon>
    </lineage>
</organism>
<accession>A0A1S7PQ09</accession>
<name>A0A1S7PQ09_9HYPH</name>